<dbReference type="InterPro" id="IPR013783">
    <property type="entry name" value="Ig-like_fold"/>
</dbReference>
<evidence type="ECO:0000256" key="20">
    <source>
        <dbReference type="SAM" id="SignalP"/>
    </source>
</evidence>
<keyword evidence="8 19" id="KW-1133">Transmembrane helix</keyword>
<proteinExistence type="inferred from homology"/>
<organism evidence="22 23">
    <name type="scientific">Microcaecilia unicolor</name>
    <dbReference type="NCBI Taxonomy" id="1415580"/>
    <lineage>
        <taxon>Eukaryota</taxon>
        <taxon>Metazoa</taxon>
        <taxon>Chordata</taxon>
        <taxon>Craniata</taxon>
        <taxon>Vertebrata</taxon>
        <taxon>Euteleostomi</taxon>
        <taxon>Amphibia</taxon>
        <taxon>Gymnophiona</taxon>
        <taxon>Siphonopidae</taxon>
        <taxon>Microcaecilia</taxon>
    </lineage>
</organism>
<dbReference type="FunFam" id="2.60.40.10:FF:000524">
    <property type="entry name" value="Interleukin-6 receptor subunit beta"/>
    <property type="match status" value="1"/>
</dbReference>
<evidence type="ECO:0000313" key="23">
    <source>
        <dbReference type="RefSeq" id="XP_030049004.1"/>
    </source>
</evidence>
<evidence type="ECO:0000256" key="4">
    <source>
        <dbReference type="ARBA" id="ARBA00022553"/>
    </source>
</evidence>
<comment type="subcellular location">
    <subcellularLocation>
        <location evidence="1">Cell membrane</location>
        <topology evidence="1">Single-pass type I membrane protein</topology>
    </subcellularLocation>
</comment>
<evidence type="ECO:0000256" key="16">
    <source>
        <dbReference type="ARBA" id="ARBA00078919"/>
    </source>
</evidence>
<feature type="domain" description="Fibronectin type-III" evidence="21">
    <location>
        <begin position="251"/>
        <end position="351"/>
    </location>
</feature>
<feature type="domain" description="Fibronectin type-III" evidence="21">
    <location>
        <begin position="447"/>
        <end position="541"/>
    </location>
</feature>
<accession>A0A6P7XFJ7</accession>
<dbReference type="InterPro" id="IPR036116">
    <property type="entry name" value="FN3_sf"/>
</dbReference>
<dbReference type="SUPFAM" id="SSF49265">
    <property type="entry name" value="Fibronectin type III"/>
    <property type="match status" value="4"/>
</dbReference>
<keyword evidence="5 19" id="KW-0812">Transmembrane</keyword>
<dbReference type="FunFam" id="2.60.40.10:FF:000281">
    <property type="entry name" value="Cytokine receptor like factor 1"/>
    <property type="match status" value="1"/>
</dbReference>
<dbReference type="SMART" id="SM00060">
    <property type="entry name" value="FN3"/>
    <property type="match status" value="4"/>
</dbReference>
<dbReference type="OrthoDB" id="9934532at2759"/>
<dbReference type="GO" id="GO:0004896">
    <property type="term" value="F:cytokine receptor activity"/>
    <property type="evidence" value="ECO:0007669"/>
    <property type="project" value="InterPro"/>
</dbReference>
<keyword evidence="11 23" id="KW-0675">Receptor</keyword>
<dbReference type="FunFam" id="2.60.40.10:FF:000414">
    <property type="entry name" value="Interleukin-6 receptor subunit beta"/>
    <property type="match status" value="1"/>
</dbReference>
<keyword evidence="3" id="KW-1003">Cell membrane</keyword>
<evidence type="ECO:0000256" key="8">
    <source>
        <dbReference type="ARBA" id="ARBA00022989"/>
    </source>
</evidence>
<evidence type="ECO:0000256" key="5">
    <source>
        <dbReference type="ARBA" id="ARBA00022692"/>
    </source>
</evidence>
<keyword evidence="4" id="KW-0597">Phosphoprotein</keyword>
<evidence type="ECO:0000256" key="3">
    <source>
        <dbReference type="ARBA" id="ARBA00022475"/>
    </source>
</evidence>
<keyword evidence="10" id="KW-1015">Disulfide bond</keyword>
<keyword evidence="9 19" id="KW-0472">Membrane</keyword>
<reference evidence="23" key="1">
    <citation type="submission" date="2025-08" db="UniProtKB">
        <authorList>
            <consortium name="RefSeq"/>
        </authorList>
    </citation>
    <scope>IDENTIFICATION</scope>
</reference>
<feature type="transmembrane region" description="Helical" evidence="19">
    <location>
        <begin position="645"/>
        <end position="666"/>
    </location>
</feature>
<feature type="signal peptide" evidence="20">
    <location>
        <begin position="1"/>
        <end position="17"/>
    </location>
</feature>
<evidence type="ECO:0000256" key="17">
    <source>
        <dbReference type="ARBA" id="ARBA00083382"/>
    </source>
</evidence>
<dbReference type="RefSeq" id="XP_030049004.1">
    <property type="nucleotide sequence ID" value="XM_030193144.1"/>
</dbReference>
<evidence type="ECO:0000256" key="9">
    <source>
        <dbReference type="ARBA" id="ARBA00023136"/>
    </source>
</evidence>
<evidence type="ECO:0000256" key="13">
    <source>
        <dbReference type="ARBA" id="ARBA00023319"/>
    </source>
</evidence>
<dbReference type="AlphaFoldDB" id="A0A6P7XFJ7"/>
<dbReference type="PANTHER" id="PTHR48423">
    <property type="entry name" value="INTERLEUKIN-27 RECEPTOR SUBUNIT ALPHA"/>
    <property type="match status" value="1"/>
</dbReference>
<sequence length="945" mass="106257">MLSGWSWIIYAVPIALSTYSCTDEQLKACGHITPESSVLAIGSQFIAFCTLNETCIDLFKQNASHIIWKSKATEIPEEKYTVINQTTSSVTLNVSSSFESPLTCSFRVYGQIEQTLHGIFFTLGLPPDKPEYLTCIVYNDDNLTCTWNPGRPTFLPTNFTLKHQWAEERHNWSMKINRLLYKKSQRNQISRSTGKHPDCIPVGVNNSCTILEPHFQFFVDTWIWVEAENALGKARSDSLTVDPVNIVKPNPPVIEKVISRPELPYALKIVWENPLDKTVMDLKYNIRYKASSSMNWAKVPEEDTATYRNSFTLQDLKPYTEYVISLRCRNKNGSGYWSDWSKEKSTVTPETKPIKGPDLWRKIGDFSQGNRHVLLKWKKLEHSNANGVIKGYTVAILKKRPPVLTFDTTETNYTVNLTKDACTVMLTAHNKAGTSPASVLTIPAMGFKELPSVTNITTFVKDNQLWVEWTAPNESDVKRYVIEWHTNSNSTIEWLQESSRSRCTFLQGNIMPLKRYRISIYPLYRDGHGRGRSIEAYLKQGPPTEGPSVSTRKVGKNEAVLTWSQIPVNYQNGFIRNYTLFYKPNNGNESSVTIDESRTEYTLTPLSGNTQYMVRMKAYTDSGGTDGPDFTFTTLKFANGEIEAIVVPVCLVFLFTTLFGALACFYKRALIKKYIWPNVPDPSKSNIGQWSPQIPTRNFNSKNQPYPEGSFPDVSVVEITADDKKSFSEQDIKALDPLKKEKSTSEGHSSGIGGSSCMSSPRQSVSDSDESESAQTTSSTVQYSTVVLSGYRDQQPPAAQTFARSESTQPLLDSEERPEESPAPESLPGGDSAVQSNQYFKQNCSQAETIAGELDVEHPRQDLHPINEEDLVKLNQLQASDQSFQFSGVWPVENQLEVSERDIVHTNPEGHVGMKLESTVLNAAANEEPKCYLPQTVRQGGYMPQ</sequence>
<dbReference type="InterPro" id="IPR052672">
    <property type="entry name" value="Type1_Cytokine_Rcpt_Type2"/>
</dbReference>
<dbReference type="Pfam" id="PF00041">
    <property type="entry name" value="fn3"/>
    <property type="match status" value="2"/>
</dbReference>
<name>A0A6P7XFJ7_9AMPH</name>
<dbReference type="InterPro" id="IPR010457">
    <property type="entry name" value="IgC2-like_lig-bd"/>
</dbReference>
<dbReference type="GO" id="GO:0070102">
    <property type="term" value="P:interleukin-6-mediated signaling pathway"/>
    <property type="evidence" value="ECO:0007669"/>
    <property type="project" value="UniProtKB-ARBA"/>
</dbReference>
<evidence type="ECO:0000256" key="11">
    <source>
        <dbReference type="ARBA" id="ARBA00023170"/>
    </source>
</evidence>
<dbReference type="PROSITE" id="PS50853">
    <property type="entry name" value="FN3"/>
    <property type="match status" value="3"/>
</dbReference>
<evidence type="ECO:0000256" key="15">
    <source>
        <dbReference type="ARBA" id="ARBA00077050"/>
    </source>
</evidence>
<evidence type="ECO:0000256" key="7">
    <source>
        <dbReference type="ARBA" id="ARBA00022737"/>
    </source>
</evidence>
<dbReference type="PROSITE" id="PS01353">
    <property type="entry name" value="HEMATOPO_REC_L_F2"/>
    <property type="match status" value="1"/>
</dbReference>
<dbReference type="Gene3D" id="2.60.40.10">
    <property type="entry name" value="Immunoglobulins"/>
    <property type="match status" value="6"/>
</dbReference>
<keyword evidence="7" id="KW-0677">Repeat</keyword>
<evidence type="ECO:0000256" key="1">
    <source>
        <dbReference type="ARBA" id="ARBA00004251"/>
    </source>
</evidence>
<evidence type="ECO:0000256" key="19">
    <source>
        <dbReference type="SAM" id="Phobius"/>
    </source>
</evidence>
<dbReference type="GO" id="GO:0005886">
    <property type="term" value="C:plasma membrane"/>
    <property type="evidence" value="ECO:0007669"/>
    <property type="project" value="UniProtKB-SubCell"/>
</dbReference>
<feature type="region of interest" description="Disordered" evidence="18">
    <location>
        <begin position="685"/>
        <end position="712"/>
    </location>
</feature>
<evidence type="ECO:0000256" key="6">
    <source>
        <dbReference type="ARBA" id="ARBA00022729"/>
    </source>
</evidence>
<dbReference type="InParanoid" id="A0A6P7XFJ7"/>
<dbReference type="GeneID" id="115462994"/>
<protein>
    <recommendedName>
        <fullName evidence="14">Interleukin-6 receptor subunit beta</fullName>
    </recommendedName>
    <alternativeName>
        <fullName evidence="16">Interleukin-6 signal transducer</fullName>
    </alternativeName>
    <alternativeName>
        <fullName evidence="15">Membrane glycoprotein 130</fullName>
    </alternativeName>
    <alternativeName>
        <fullName evidence="17">Oncostatin-M receptor subunit alpha</fullName>
    </alternativeName>
</protein>
<keyword evidence="6 20" id="KW-0732">Signal</keyword>
<feature type="compositionally biased region" description="Basic and acidic residues" evidence="18">
    <location>
        <begin position="730"/>
        <end position="745"/>
    </location>
</feature>
<evidence type="ECO:0000256" key="12">
    <source>
        <dbReference type="ARBA" id="ARBA00023180"/>
    </source>
</evidence>
<dbReference type="InterPro" id="IPR003961">
    <property type="entry name" value="FN3_dom"/>
</dbReference>
<keyword evidence="22" id="KW-1185">Reference proteome</keyword>
<evidence type="ECO:0000256" key="2">
    <source>
        <dbReference type="ARBA" id="ARBA00008921"/>
    </source>
</evidence>
<feature type="compositionally biased region" description="Polar residues" evidence="18">
    <location>
        <begin position="685"/>
        <end position="704"/>
    </location>
</feature>
<gene>
    <name evidence="23" type="primary">IL6ST</name>
</gene>
<dbReference type="KEGG" id="muo:115462994"/>
<dbReference type="FunCoup" id="A0A6P7XFJ7">
    <property type="interactions" value="475"/>
</dbReference>
<evidence type="ECO:0000256" key="10">
    <source>
        <dbReference type="ARBA" id="ARBA00023157"/>
    </source>
</evidence>
<dbReference type="FunFam" id="2.60.40.10:FF:000563">
    <property type="entry name" value="interleukin-6 receptor subunit beta"/>
    <property type="match status" value="1"/>
</dbReference>
<keyword evidence="13" id="KW-0393">Immunoglobulin domain</keyword>
<evidence type="ECO:0000256" key="18">
    <source>
        <dbReference type="SAM" id="MobiDB-lite"/>
    </source>
</evidence>
<feature type="compositionally biased region" description="Polar residues" evidence="18">
    <location>
        <begin position="802"/>
        <end position="811"/>
    </location>
</feature>
<feature type="domain" description="Fibronectin type-III" evidence="21">
    <location>
        <begin position="543"/>
        <end position="637"/>
    </location>
</feature>
<dbReference type="FunFam" id="2.60.40.10:FF:000542">
    <property type="entry name" value="Interleukin-6 receptor subunit beta"/>
    <property type="match status" value="1"/>
</dbReference>
<dbReference type="Proteomes" id="UP000515156">
    <property type="component" value="Chromosome 2"/>
</dbReference>
<feature type="chain" id="PRO_5027761645" description="Interleukin-6 receptor subunit beta" evidence="20">
    <location>
        <begin position="18"/>
        <end position="945"/>
    </location>
</feature>
<evidence type="ECO:0000259" key="21">
    <source>
        <dbReference type="PROSITE" id="PS50853"/>
    </source>
</evidence>
<comment type="similarity">
    <text evidence="2">Belongs to the type I cytokine receptor family. Type 2 subfamily.</text>
</comment>
<dbReference type="Pfam" id="PF06328">
    <property type="entry name" value="Lep_receptor_Ig"/>
    <property type="match status" value="1"/>
</dbReference>
<feature type="region of interest" description="Disordered" evidence="18">
    <location>
        <begin position="794"/>
        <end position="835"/>
    </location>
</feature>
<dbReference type="InterPro" id="IPR003529">
    <property type="entry name" value="Hematopoietin_rcpt_Gp130_CS"/>
</dbReference>
<evidence type="ECO:0000313" key="22">
    <source>
        <dbReference type="Proteomes" id="UP000515156"/>
    </source>
</evidence>
<dbReference type="PANTHER" id="PTHR48423:SF1">
    <property type="entry name" value="INTERLEUKIN-27 RECEPTOR SUBUNIT ALPHA"/>
    <property type="match status" value="1"/>
</dbReference>
<keyword evidence="12" id="KW-0325">Glycoprotein</keyword>
<dbReference type="CTD" id="3572"/>
<dbReference type="CDD" id="cd00063">
    <property type="entry name" value="FN3"/>
    <property type="match status" value="3"/>
</dbReference>
<evidence type="ECO:0000256" key="14">
    <source>
        <dbReference type="ARBA" id="ARBA00068277"/>
    </source>
</evidence>
<feature type="region of interest" description="Disordered" evidence="18">
    <location>
        <begin position="730"/>
        <end position="781"/>
    </location>
</feature>